<dbReference type="InterPro" id="IPR036635">
    <property type="entry name" value="MurB_C_sf"/>
</dbReference>
<dbReference type="Pfam" id="PF01565">
    <property type="entry name" value="FAD_binding_4"/>
    <property type="match status" value="1"/>
</dbReference>
<dbReference type="GO" id="GO:0008762">
    <property type="term" value="F:UDP-N-acetylmuramate dehydrogenase activity"/>
    <property type="evidence" value="ECO:0007669"/>
    <property type="project" value="UniProtKB-UniRule"/>
</dbReference>
<keyword evidence="12 16" id="KW-0560">Oxidoreductase</keyword>
<evidence type="ECO:0000256" key="11">
    <source>
        <dbReference type="ARBA" id="ARBA00022984"/>
    </source>
</evidence>
<evidence type="ECO:0000256" key="14">
    <source>
        <dbReference type="ARBA" id="ARBA00023316"/>
    </source>
</evidence>
<sequence length="287" mass="31758">MKYLKDEPLKKHTSFRIGGPARYFCVPKNQEELAEAIQYAREKKLKFAILGAGTNVLALDKGYRGLVIKLANGLKRIYFKDNLLYAEAGVYLPQLVQVALKRRLTGLEFLAGIPGTVGGAIVMNAGAWGKEISGSIDHVKALDKNGQEVVLTRKELGFGYRKSSIEKKGLIVVETAFKLKTGQVKAMREKINEHLAQRKLKQPLGIPNAGSVFKNQQKKIAGKLLQESGAKGLRCGDAQISEKHANFIVNLGEASSRDVLKLMTKAQKIVKEKYKVNLEPEIKIMVE</sequence>
<keyword evidence="6 16" id="KW-0132">Cell division</keyword>
<evidence type="ECO:0000313" key="19">
    <source>
        <dbReference type="Proteomes" id="UP000178602"/>
    </source>
</evidence>
<feature type="active site" evidence="16">
    <location>
        <position position="281"/>
    </location>
</feature>
<comment type="pathway">
    <text evidence="4 16">Cell wall biogenesis; peptidoglycan biosynthesis.</text>
</comment>
<dbReference type="Proteomes" id="UP000178602">
    <property type="component" value="Unassembled WGS sequence"/>
</dbReference>
<evidence type="ECO:0000256" key="10">
    <source>
        <dbReference type="ARBA" id="ARBA00022960"/>
    </source>
</evidence>
<accession>A0A1F4T5C0</accession>
<comment type="catalytic activity">
    <reaction evidence="15 16">
        <text>UDP-N-acetyl-alpha-D-muramate + NADP(+) = UDP-N-acetyl-3-O-(1-carboxyvinyl)-alpha-D-glucosamine + NADPH + H(+)</text>
        <dbReference type="Rhea" id="RHEA:12248"/>
        <dbReference type="ChEBI" id="CHEBI:15378"/>
        <dbReference type="ChEBI" id="CHEBI:57783"/>
        <dbReference type="ChEBI" id="CHEBI:58349"/>
        <dbReference type="ChEBI" id="CHEBI:68483"/>
        <dbReference type="ChEBI" id="CHEBI:70757"/>
        <dbReference type="EC" id="1.3.1.98"/>
    </reaction>
</comment>
<keyword evidence="14 16" id="KW-0961">Cell wall biogenesis/degradation</keyword>
<dbReference type="Pfam" id="PF02873">
    <property type="entry name" value="MurB_C"/>
    <property type="match status" value="1"/>
</dbReference>
<dbReference type="PANTHER" id="PTHR21071">
    <property type="entry name" value="UDP-N-ACETYLENOLPYRUVOYLGLUCOSAMINE REDUCTASE"/>
    <property type="match status" value="1"/>
</dbReference>
<evidence type="ECO:0000256" key="15">
    <source>
        <dbReference type="ARBA" id="ARBA00048914"/>
    </source>
</evidence>
<evidence type="ECO:0000313" key="18">
    <source>
        <dbReference type="EMBL" id="OGC27766.1"/>
    </source>
</evidence>
<dbReference type="InterPro" id="IPR003170">
    <property type="entry name" value="MurB"/>
</dbReference>
<feature type="active site" description="Proton donor" evidence="16">
    <location>
        <position position="211"/>
    </location>
</feature>
<evidence type="ECO:0000256" key="6">
    <source>
        <dbReference type="ARBA" id="ARBA00022618"/>
    </source>
</evidence>
<keyword evidence="11 16" id="KW-0573">Peptidoglycan synthesis</keyword>
<dbReference type="Gene3D" id="3.30.465.10">
    <property type="match status" value="1"/>
</dbReference>
<keyword evidence="13 16" id="KW-0131">Cell cycle</keyword>
<dbReference type="GO" id="GO:0008360">
    <property type="term" value="P:regulation of cell shape"/>
    <property type="evidence" value="ECO:0007669"/>
    <property type="project" value="UniProtKB-KW"/>
</dbReference>
<dbReference type="GO" id="GO:0005829">
    <property type="term" value="C:cytosol"/>
    <property type="evidence" value="ECO:0007669"/>
    <property type="project" value="TreeGrafter"/>
</dbReference>
<dbReference type="EC" id="1.3.1.98" evidence="16"/>
<dbReference type="SUPFAM" id="SSF56194">
    <property type="entry name" value="Uridine diphospho-N-Acetylenolpyruvylglucosamine reductase, MurB, C-terminal domain"/>
    <property type="match status" value="1"/>
</dbReference>
<evidence type="ECO:0000256" key="1">
    <source>
        <dbReference type="ARBA" id="ARBA00001974"/>
    </source>
</evidence>
<comment type="similarity">
    <text evidence="16">Belongs to the MurB family.</text>
</comment>
<dbReference type="EMBL" id="MEUG01000001">
    <property type="protein sequence ID" value="OGC27766.1"/>
    <property type="molecule type" value="Genomic_DNA"/>
</dbReference>
<evidence type="ECO:0000256" key="12">
    <source>
        <dbReference type="ARBA" id="ARBA00023002"/>
    </source>
</evidence>
<dbReference type="HAMAP" id="MF_00037">
    <property type="entry name" value="MurB"/>
    <property type="match status" value="1"/>
</dbReference>
<comment type="cofactor">
    <cofactor evidence="1 16">
        <name>FAD</name>
        <dbReference type="ChEBI" id="CHEBI:57692"/>
    </cofactor>
</comment>
<dbReference type="Gene3D" id="3.90.78.10">
    <property type="entry name" value="UDP-N-acetylenolpyruvoylglucosamine reductase, C-terminal domain"/>
    <property type="match status" value="1"/>
</dbReference>
<keyword evidence="5 16" id="KW-0963">Cytoplasm</keyword>
<feature type="active site" evidence="16">
    <location>
        <position position="161"/>
    </location>
</feature>
<dbReference type="GO" id="GO:0009252">
    <property type="term" value="P:peptidoglycan biosynthetic process"/>
    <property type="evidence" value="ECO:0007669"/>
    <property type="project" value="UniProtKB-UniRule"/>
</dbReference>
<comment type="caution">
    <text evidence="18">The sequence shown here is derived from an EMBL/GenBank/DDBJ whole genome shotgun (WGS) entry which is preliminary data.</text>
</comment>
<dbReference type="SUPFAM" id="SSF56176">
    <property type="entry name" value="FAD-binding/transporter-associated domain-like"/>
    <property type="match status" value="1"/>
</dbReference>
<organism evidence="18 19">
    <name type="scientific">candidate division WOR-1 bacterium RIFOXYC12_FULL_54_18</name>
    <dbReference type="NCBI Taxonomy" id="1802584"/>
    <lineage>
        <taxon>Bacteria</taxon>
        <taxon>Bacillati</taxon>
        <taxon>Saganbacteria</taxon>
    </lineage>
</organism>
<dbReference type="GO" id="GO:0051301">
    <property type="term" value="P:cell division"/>
    <property type="evidence" value="ECO:0007669"/>
    <property type="project" value="UniProtKB-KW"/>
</dbReference>
<dbReference type="InterPro" id="IPR016169">
    <property type="entry name" value="FAD-bd_PCMH_sub2"/>
</dbReference>
<dbReference type="InterPro" id="IPR016167">
    <property type="entry name" value="FAD-bd_PCMH_sub1"/>
</dbReference>
<protein>
    <recommendedName>
        <fullName evidence="16">UDP-N-acetylenolpyruvoylglucosamine reductase</fullName>
        <ecNumber evidence="16">1.3.1.98</ecNumber>
    </recommendedName>
    <alternativeName>
        <fullName evidence="16">UDP-N-acetylmuramate dehydrogenase</fullName>
    </alternativeName>
</protein>
<dbReference type="UniPathway" id="UPA00219"/>
<dbReference type="GO" id="GO:0071555">
    <property type="term" value="P:cell wall organization"/>
    <property type="evidence" value="ECO:0007669"/>
    <property type="project" value="UniProtKB-KW"/>
</dbReference>
<dbReference type="NCBIfam" id="NF010480">
    <property type="entry name" value="PRK13905.1"/>
    <property type="match status" value="1"/>
</dbReference>
<name>A0A1F4T5C0_UNCSA</name>
<dbReference type="InterPro" id="IPR016166">
    <property type="entry name" value="FAD-bd_PCMH"/>
</dbReference>
<dbReference type="NCBIfam" id="TIGR00179">
    <property type="entry name" value="murB"/>
    <property type="match status" value="1"/>
</dbReference>
<proteinExistence type="inferred from homology"/>
<keyword evidence="10 16" id="KW-0133">Cell shape</keyword>
<evidence type="ECO:0000256" key="3">
    <source>
        <dbReference type="ARBA" id="ARBA00004496"/>
    </source>
</evidence>
<evidence type="ECO:0000256" key="5">
    <source>
        <dbReference type="ARBA" id="ARBA00022490"/>
    </source>
</evidence>
<dbReference type="InterPro" id="IPR011601">
    <property type="entry name" value="MurB_C"/>
</dbReference>
<evidence type="ECO:0000256" key="13">
    <source>
        <dbReference type="ARBA" id="ARBA00023306"/>
    </source>
</evidence>
<dbReference type="GO" id="GO:0071949">
    <property type="term" value="F:FAD binding"/>
    <property type="evidence" value="ECO:0007669"/>
    <property type="project" value="InterPro"/>
</dbReference>
<evidence type="ECO:0000256" key="9">
    <source>
        <dbReference type="ARBA" id="ARBA00022857"/>
    </source>
</evidence>
<dbReference type="AlphaFoldDB" id="A0A1F4T5C0"/>
<dbReference type="PANTHER" id="PTHR21071:SF4">
    <property type="entry name" value="UDP-N-ACETYLENOLPYRUVOYLGLUCOSAMINE REDUCTASE"/>
    <property type="match status" value="1"/>
</dbReference>
<keyword evidence="9 16" id="KW-0521">NADP</keyword>
<evidence type="ECO:0000256" key="2">
    <source>
        <dbReference type="ARBA" id="ARBA00003921"/>
    </source>
</evidence>
<reference evidence="18 19" key="1">
    <citation type="journal article" date="2016" name="Nat. Commun.">
        <title>Thousands of microbial genomes shed light on interconnected biogeochemical processes in an aquifer system.</title>
        <authorList>
            <person name="Anantharaman K."/>
            <person name="Brown C.T."/>
            <person name="Hug L.A."/>
            <person name="Sharon I."/>
            <person name="Castelle C.J."/>
            <person name="Probst A.J."/>
            <person name="Thomas B.C."/>
            <person name="Singh A."/>
            <person name="Wilkins M.J."/>
            <person name="Karaoz U."/>
            <person name="Brodie E.L."/>
            <person name="Williams K.H."/>
            <person name="Hubbard S.S."/>
            <person name="Banfield J.F."/>
        </authorList>
    </citation>
    <scope>NUCLEOTIDE SEQUENCE [LARGE SCALE GENOMIC DNA]</scope>
</reference>
<evidence type="ECO:0000256" key="8">
    <source>
        <dbReference type="ARBA" id="ARBA00022827"/>
    </source>
</evidence>
<dbReference type="InterPro" id="IPR006094">
    <property type="entry name" value="Oxid_FAD_bind_N"/>
</dbReference>
<feature type="domain" description="FAD-binding PCMH-type" evidence="17">
    <location>
        <begin position="16"/>
        <end position="182"/>
    </location>
</feature>
<evidence type="ECO:0000256" key="4">
    <source>
        <dbReference type="ARBA" id="ARBA00004752"/>
    </source>
</evidence>
<evidence type="ECO:0000256" key="16">
    <source>
        <dbReference type="HAMAP-Rule" id="MF_00037"/>
    </source>
</evidence>
<comment type="function">
    <text evidence="2 16">Cell wall formation.</text>
</comment>
<gene>
    <name evidence="16" type="primary">murB</name>
    <name evidence="18" type="ORF">A3K49_01965</name>
</gene>
<comment type="subcellular location">
    <subcellularLocation>
        <location evidence="3 16">Cytoplasm</location>
    </subcellularLocation>
</comment>
<keyword evidence="7 16" id="KW-0285">Flavoprotein</keyword>
<dbReference type="PROSITE" id="PS51387">
    <property type="entry name" value="FAD_PCMH"/>
    <property type="match status" value="1"/>
</dbReference>
<dbReference type="InterPro" id="IPR036318">
    <property type="entry name" value="FAD-bd_PCMH-like_sf"/>
</dbReference>
<dbReference type="Gene3D" id="3.30.43.10">
    <property type="entry name" value="Uridine Diphospho-n-acetylenolpyruvylglucosamine Reductase, domain 2"/>
    <property type="match status" value="1"/>
</dbReference>
<evidence type="ECO:0000256" key="7">
    <source>
        <dbReference type="ARBA" id="ARBA00022630"/>
    </source>
</evidence>
<keyword evidence="8 16" id="KW-0274">FAD</keyword>
<evidence type="ECO:0000259" key="17">
    <source>
        <dbReference type="PROSITE" id="PS51387"/>
    </source>
</evidence>